<evidence type="ECO:0000259" key="1">
    <source>
        <dbReference type="Pfam" id="PF25973"/>
    </source>
</evidence>
<dbReference type="Gene3D" id="2.40.30.170">
    <property type="match status" value="1"/>
</dbReference>
<keyword evidence="3" id="KW-1185">Reference proteome</keyword>
<dbReference type="Proteomes" id="UP000006380">
    <property type="component" value="Chromosome"/>
</dbReference>
<dbReference type="EMBL" id="CP000767">
    <property type="protein sequence ID" value="EAU00193.1"/>
    <property type="molecule type" value="Genomic_DNA"/>
</dbReference>
<dbReference type="HOGENOM" id="CLU_097838_0_0_7"/>
<dbReference type="PANTHER" id="PTHR30469">
    <property type="entry name" value="MULTIDRUG RESISTANCE PROTEIN MDTA"/>
    <property type="match status" value="1"/>
</dbReference>
<dbReference type="GO" id="GO:1990281">
    <property type="term" value="C:efflux pump complex"/>
    <property type="evidence" value="ECO:0007669"/>
    <property type="project" value="TreeGrafter"/>
</dbReference>
<dbReference type="GO" id="GO:0015562">
    <property type="term" value="F:efflux transmembrane transporter activity"/>
    <property type="evidence" value="ECO:0007669"/>
    <property type="project" value="TreeGrafter"/>
</dbReference>
<dbReference type="KEGG" id="ccv:CCV52592_1273"/>
<dbReference type="SUPFAM" id="SSF111369">
    <property type="entry name" value="HlyD-like secretion proteins"/>
    <property type="match status" value="1"/>
</dbReference>
<reference evidence="2" key="1">
    <citation type="submission" date="2016-07" db="EMBL/GenBank/DDBJ databases">
        <title>Comparative genomics of the Campylobacter concisus group.</title>
        <authorList>
            <person name="Miller W.G."/>
            <person name="Yee E."/>
            <person name="Chapman M.H."/>
            <person name="Huynh S."/>
            <person name="Bono J.L."/>
            <person name="On S.L.W."/>
            <person name="StLeger J."/>
            <person name="Foster G."/>
            <person name="Parker C.T."/>
        </authorList>
    </citation>
    <scope>NUCLEOTIDE SEQUENCE</scope>
    <source>
        <strain evidence="2">525.92</strain>
    </source>
</reference>
<dbReference type="PANTHER" id="PTHR30469:SF38">
    <property type="entry name" value="HLYD FAMILY SECRETION PROTEIN"/>
    <property type="match status" value="1"/>
</dbReference>
<dbReference type="RefSeq" id="WP_011992212.1">
    <property type="nucleotide sequence ID" value="NC_009715.2"/>
</dbReference>
<organism evidence="2 3">
    <name type="scientific">Campylobacter curvus (strain 525.92)</name>
    <dbReference type="NCBI Taxonomy" id="360105"/>
    <lineage>
        <taxon>Bacteria</taxon>
        <taxon>Pseudomonadati</taxon>
        <taxon>Campylobacterota</taxon>
        <taxon>Epsilonproteobacteria</taxon>
        <taxon>Campylobacterales</taxon>
        <taxon>Campylobacteraceae</taxon>
        <taxon>Campylobacter</taxon>
    </lineage>
</organism>
<dbReference type="OrthoDB" id="5342664at2"/>
<evidence type="ECO:0000313" key="3">
    <source>
        <dbReference type="Proteomes" id="UP000006380"/>
    </source>
</evidence>
<dbReference type="Gene3D" id="1.10.287.470">
    <property type="entry name" value="Helix hairpin bin"/>
    <property type="match status" value="1"/>
</dbReference>
<dbReference type="Pfam" id="PF25973">
    <property type="entry name" value="BSH_CzcB"/>
    <property type="match status" value="1"/>
</dbReference>
<proteinExistence type="predicted"/>
<dbReference type="InterPro" id="IPR058647">
    <property type="entry name" value="BSH_CzcB-like"/>
</dbReference>
<protein>
    <submittedName>
        <fullName evidence="2">RND family efflux transporter, membrane fusion subunit</fullName>
    </submittedName>
</protein>
<sequence length="245" mass="26912">MRKIFMLLASLCFCFGEEKIYATFEVLAKNSSKLAFESSGIVSSVNVDVSDTLKKGDVLARLENSSELIALQKAKNDLALAVTAKNFALNTLKKFEKVKDVTSKQNFDEAKFSYDKAALDEQSAKIAIKNIENILDKKQLKAPFDAVVVQKNVEVGEGVGAVMQSAFIINSSDSKLLIAIDEKFANAVKVGDKFIFKLDGEANEQSAEISLVYPIIEPKNRKFYAEAYIKGIKPGLFGEGYVVAK</sequence>
<dbReference type="AlphaFoldDB" id="A7GY55"/>
<name>A7GY55_CAMC5</name>
<accession>A7GY55</accession>
<gene>
    <name evidence="2" type="ORF">CCV52592_1273</name>
</gene>
<evidence type="ECO:0000313" key="2">
    <source>
        <dbReference type="EMBL" id="EAU00193.1"/>
    </source>
</evidence>
<dbReference type="Gene3D" id="2.40.50.100">
    <property type="match status" value="1"/>
</dbReference>
<dbReference type="STRING" id="360105.CCV52592_1273"/>
<feature type="domain" description="CzcB-like barrel-sandwich hybrid" evidence="1">
    <location>
        <begin position="38"/>
        <end position="161"/>
    </location>
</feature>